<dbReference type="EnsemblPlants" id="AUR62041388-RA">
    <property type="protein sequence ID" value="AUR62041388-RA:cds"/>
    <property type="gene ID" value="AUR62041388"/>
</dbReference>
<dbReference type="SUPFAM" id="SSF53474">
    <property type="entry name" value="alpha/beta-Hydrolases"/>
    <property type="match status" value="1"/>
</dbReference>
<dbReference type="PANTHER" id="PTHR23024">
    <property type="entry name" value="ARYLACETAMIDE DEACETYLASE"/>
    <property type="match status" value="1"/>
</dbReference>
<dbReference type="Proteomes" id="UP000596660">
    <property type="component" value="Unplaced"/>
</dbReference>
<reference evidence="1" key="2">
    <citation type="submission" date="2021-03" db="UniProtKB">
        <authorList>
            <consortium name="EnsemblPlants"/>
        </authorList>
    </citation>
    <scope>IDENTIFICATION</scope>
</reference>
<dbReference type="Gramene" id="AUR62041388-RA">
    <property type="protein sequence ID" value="AUR62041388-RA:cds"/>
    <property type="gene ID" value="AUR62041388"/>
</dbReference>
<sequence length="109" mass="12360">MWTYMCPTNQGPRDHRLSPSVEDLARIRCDRVLVVVAGMDGKTLYEAGKNYVDELIKSGWKGTMGDTMENKGKKHCFHLYDPLDPEAAAILRRISSFIHHPDHAHGQII</sequence>
<dbReference type="OMA" id="VGLACHR"/>
<organism evidence="1 2">
    <name type="scientific">Chenopodium quinoa</name>
    <name type="common">Quinoa</name>
    <dbReference type="NCBI Taxonomy" id="63459"/>
    <lineage>
        <taxon>Eukaryota</taxon>
        <taxon>Viridiplantae</taxon>
        <taxon>Streptophyta</taxon>
        <taxon>Embryophyta</taxon>
        <taxon>Tracheophyta</taxon>
        <taxon>Spermatophyta</taxon>
        <taxon>Magnoliopsida</taxon>
        <taxon>eudicotyledons</taxon>
        <taxon>Gunneridae</taxon>
        <taxon>Pentapetalae</taxon>
        <taxon>Caryophyllales</taxon>
        <taxon>Chenopodiaceae</taxon>
        <taxon>Chenopodioideae</taxon>
        <taxon>Atripliceae</taxon>
        <taxon>Chenopodium</taxon>
    </lineage>
</organism>
<dbReference type="PANTHER" id="PTHR23024:SF582">
    <property type="entry name" value="CARBOXYLESTERASE 12-RELATED"/>
    <property type="match status" value="1"/>
</dbReference>
<keyword evidence="2" id="KW-1185">Reference proteome</keyword>
<evidence type="ECO:0008006" key="3">
    <source>
        <dbReference type="Google" id="ProtNLM"/>
    </source>
</evidence>
<dbReference type="InterPro" id="IPR050466">
    <property type="entry name" value="Carboxylest/Gibb_receptor"/>
</dbReference>
<evidence type="ECO:0000313" key="2">
    <source>
        <dbReference type="Proteomes" id="UP000596660"/>
    </source>
</evidence>
<accession>A0A803N6N0</accession>
<dbReference type="AlphaFoldDB" id="A0A803N6N0"/>
<reference evidence="1" key="1">
    <citation type="journal article" date="2017" name="Nature">
        <title>The genome of Chenopodium quinoa.</title>
        <authorList>
            <person name="Jarvis D.E."/>
            <person name="Ho Y.S."/>
            <person name="Lightfoot D.J."/>
            <person name="Schmoeckel S.M."/>
            <person name="Li B."/>
            <person name="Borm T.J.A."/>
            <person name="Ohyanagi H."/>
            <person name="Mineta K."/>
            <person name="Michell C.T."/>
            <person name="Saber N."/>
            <person name="Kharbatia N.M."/>
            <person name="Rupper R.R."/>
            <person name="Sharp A.R."/>
            <person name="Dally N."/>
            <person name="Boughton B.A."/>
            <person name="Woo Y.H."/>
            <person name="Gao G."/>
            <person name="Schijlen E.G.W.M."/>
            <person name="Guo X."/>
            <person name="Momin A.A."/>
            <person name="Negrao S."/>
            <person name="Al-Babili S."/>
            <person name="Gehring C."/>
            <person name="Roessner U."/>
            <person name="Jung C."/>
            <person name="Murphy K."/>
            <person name="Arold S.T."/>
            <person name="Gojobori T."/>
            <person name="van der Linden C.G."/>
            <person name="van Loo E.N."/>
            <person name="Jellen E.N."/>
            <person name="Maughan P.J."/>
            <person name="Tester M."/>
        </authorList>
    </citation>
    <scope>NUCLEOTIDE SEQUENCE [LARGE SCALE GENOMIC DNA]</scope>
    <source>
        <strain evidence="1">cv. PI 614886</strain>
    </source>
</reference>
<name>A0A803N6N0_CHEQI</name>
<dbReference type="InterPro" id="IPR029058">
    <property type="entry name" value="AB_hydrolase_fold"/>
</dbReference>
<dbReference type="Gene3D" id="3.40.50.1820">
    <property type="entry name" value="alpha/beta hydrolase"/>
    <property type="match status" value="1"/>
</dbReference>
<evidence type="ECO:0000313" key="1">
    <source>
        <dbReference type="EnsemblPlants" id="AUR62041388-RA:cds"/>
    </source>
</evidence>
<proteinExistence type="predicted"/>
<protein>
    <recommendedName>
        <fullName evidence="3">Alpha/beta hydrolase fold-3 domain-containing protein</fullName>
    </recommendedName>
</protein>